<dbReference type="GO" id="GO:0005737">
    <property type="term" value="C:cytoplasm"/>
    <property type="evidence" value="ECO:0007669"/>
    <property type="project" value="TreeGrafter"/>
</dbReference>
<feature type="compositionally biased region" description="Basic and acidic residues" evidence="5">
    <location>
        <begin position="53"/>
        <end position="94"/>
    </location>
</feature>
<name>A0A9P7B945_RHOMI</name>
<keyword evidence="1" id="KW-0479">Metal-binding</keyword>
<organism evidence="7 8">
    <name type="scientific">Rhodotorula mucilaginosa</name>
    <name type="common">Yeast</name>
    <name type="synonym">Rhodotorula rubra</name>
    <dbReference type="NCBI Taxonomy" id="5537"/>
    <lineage>
        <taxon>Eukaryota</taxon>
        <taxon>Fungi</taxon>
        <taxon>Dikarya</taxon>
        <taxon>Basidiomycota</taxon>
        <taxon>Pucciniomycotina</taxon>
        <taxon>Microbotryomycetes</taxon>
        <taxon>Sporidiobolales</taxon>
        <taxon>Sporidiobolaceae</taxon>
        <taxon>Rhodotorula</taxon>
    </lineage>
</organism>
<reference evidence="7 8" key="1">
    <citation type="submission" date="2020-11" db="EMBL/GenBank/DDBJ databases">
        <title>Kefir isolates.</title>
        <authorList>
            <person name="Marcisauskas S."/>
            <person name="Kim Y."/>
            <person name="Blasche S."/>
        </authorList>
    </citation>
    <scope>NUCLEOTIDE SEQUENCE [LARGE SCALE GENOMIC DNA]</scope>
    <source>
        <strain evidence="7 8">KR</strain>
    </source>
</reference>
<evidence type="ECO:0000313" key="7">
    <source>
        <dbReference type="EMBL" id="KAG0664988.1"/>
    </source>
</evidence>
<dbReference type="InterPro" id="IPR035896">
    <property type="entry name" value="AN1-like_Znf"/>
</dbReference>
<dbReference type="PANTHER" id="PTHR14677:SF40">
    <property type="entry name" value="CDC48-ASSOCIATED UBIQUITIN-LIKE_ZINC FINGER PROTEIN 1"/>
    <property type="match status" value="1"/>
</dbReference>
<dbReference type="AlphaFoldDB" id="A0A9P7B945"/>
<sequence>MADTAVPEVHCALASCRTLDFLPLTCPHCSSTFCRQHANPDAHACPQNPSLRTVERENLPRDGERDRVEVRDLLPDPKRHKARENDAATRDPAKLELKAKQTAALAKLRASFGDKKKASGPTTSATTAGAAKPKPANPALELMRLKQRAVPADPRHVKKPGDVSMVDRLFLHVSFVDADGTRRGDEKPVWVSKDVSAGKALDLFADLFKVSNVNNSIADPSKILSLAIDQDPPIQLVLSKPLAGQTPNGGRAALLRGYAWSA</sequence>
<dbReference type="SUPFAM" id="SSF118310">
    <property type="entry name" value="AN1-like Zinc finger"/>
    <property type="match status" value="1"/>
</dbReference>
<dbReference type="Pfam" id="PF01428">
    <property type="entry name" value="zf-AN1"/>
    <property type="match status" value="1"/>
</dbReference>
<feature type="region of interest" description="Disordered" evidence="5">
    <location>
        <begin position="110"/>
        <end position="135"/>
    </location>
</feature>
<dbReference type="InterPro" id="IPR057358">
    <property type="entry name" value="UBL_ZFAND1-like"/>
</dbReference>
<dbReference type="Gene3D" id="4.10.1110.10">
    <property type="entry name" value="AN1-like Zinc finger"/>
    <property type="match status" value="1"/>
</dbReference>
<dbReference type="PANTHER" id="PTHR14677">
    <property type="entry name" value="ARSENITE INDUCUBLE RNA ASSOCIATED PROTEIN AIP-1-RELATED"/>
    <property type="match status" value="1"/>
</dbReference>
<keyword evidence="2 4" id="KW-0863">Zinc-finger</keyword>
<accession>A0A9P7B945</accession>
<evidence type="ECO:0000259" key="6">
    <source>
        <dbReference type="PROSITE" id="PS51039"/>
    </source>
</evidence>
<protein>
    <recommendedName>
        <fullName evidence="6">AN1-type domain-containing protein</fullName>
    </recommendedName>
</protein>
<feature type="domain" description="AN1-type" evidence="6">
    <location>
        <begin position="5"/>
        <end position="53"/>
    </location>
</feature>
<evidence type="ECO:0000256" key="3">
    <source>
        <dbReference type="ARBA" id="ARBA00022833"/>
    </source>
</evidence>
<dbReference type="OrthoDB" id="431929at2759"/>
<keyword evidence="8" id="KW-1185">Reference proteome</keyword>
<evidence type="ECO:0000256" key="1">
    <source>
        <dbReference type="ARBA" id="ARBA00022723"/>
    </source>
</evidence>
<gene>
    <name evidence="7" type="ORF">C6P46_000614</name>
</gene>
<evidence type="ECO:0000313" key="8">
    <source>
        <dbReference type="Proteomes" id="UP000777482"/>
    </source>
</evidence>
<comment type="caution">
    <text evidence="7">The sequence shown here is derived from an EMBL/GenBank/DDBJ whole genome shotgun (WGS) entry which is preliminary data.</text>
</comment>
<dbReference type="Pfam" id="PF25327">
    <property type="entry name" value="UBL_ZFAND1"/>
    <property type="match status" value="1"/>
</dbReference>
<feature type="region of interest" description="Disordered" evidence="5">
    <location>
        <begin position="41"/>
        <end position="94"/>
    </location>
</feature>
<evidence type="ECO:0000256" key="4">
    <source>
        <dbReference type="PROSITE-ProRule" id="PRU00449"/>
    </source>
</evidence>
<dbReference type="Proteomes" id="UP000777482">
    <property type="component" value="Unassembled WGS sequence"/>
</dbReference>
<dbReference type="SMART" id="SM00154">
    <property type="entry name" value="ZnF_AN1"/>
    <property type="match status" value="1"/>
</dbReference>
<evidence type="ECO:0000256" key="2">
    <source>
        <dbReference type="ARBA" id="ARBA00022771"/>
    </source>
</evidence>
<evidence type="ECO:0000256" key="5">
    <source>
        <dbReference type="SAM" id="MobiDB-lite"/>
    </source>
</evidence>
<dbReference type="InterPro" id="IPR000058">
    <property type="entry name" value="Znf_AN1"/>
</dbReference>
<dbReference type="PROSITE" id="PS51039">
    <property type="entry name" value="ZF_AN1"/>
    <property type="match status" value="1"/>
</dbReference>
<dbReference type="GO" id="GO:0008270">
    <property type="term" value="F:zinc ion binding"/>
    <property type="evidence" value="ECO:0007669"/>
    <property type="project" value="UniProtKB-KW"/>
</dbReference>
<feature type="compositionally biased region" description="Low complexity" evidence="5">
    <location>
        <begin position="119"/>
        <end position="135"/>
    </location>
</feature>
<keyword evidence="3" id="KW-0862">Zinc</keyword>
<dbReference type="EMBL" id="PUHQ01000011">
    <property type="protein sequence ID" value="KAG0664988.1"/>
    <property type="molecule type" value="Genomic_DNA"/>
</dbReference>
<proteinExistence type="predicted"/>